<feature type="region of interest" description="Disordered" evidence="4">
    <location>
        <begin position="535"/>
        <end position="573"/>
    </location>
</feature>
<evidence type="ECO:0000313" key="7">
    <source>
        <dbReference type="Proteomes" id="UP000580250"/>
    </source>
</evidence>
<evidence type="ECO:0000256" key="3">
    <source>
        <dbReference type="SAM" id="Coils"/>
    </source>
</evidence>
<keyword evidence="2" id="KW-0833">Ubl conjugation pathway</keyword>
<evidence type="ECO:0000259" key="5">
    <source>
        <dbReference type="PROSITE" id="PS50127"/>
    </source>
</evidence>
<feature type="compositionally biased region" description="Polar residues" evidence="4">
    <location>
        <begin position="544"/>
        <end position="573"/>
    </location>
</feature>
<dbReference type="OrthoDB" id="47801at2759"/>
<protein>
    <recommendedName>
        <fullName evidence="5">UBC core domain-containing protein</fullName>
    </recommendedName>
</protein>
<evidence type="ECO:0000256" key="2">
    <source>
        <dbReference type="ARBA" id="ARBA00022786"/>
    </source>
</evidence>
<dbReference type="PANTHER" id="PTHR46116:SF39">
    <property type="entry name" value="BACULOVIRAL IAP REPEAT-CONTAINING PROTEIN 6"/>
    <property type="match status" value="1"/>
</dbReference>
<dbReference type="GO" id="GO:0043066">
    <property type="term" value="P:negative regulation of apoptotic process"/>
    <property type="evidence" value="ECO:0007669"/>
    <property type="project" value="TreeGrafter"/>
</dbReference>
<organism evidence="6 7">
    <name type="scientific">Meloidogyne enterolobii</name>
    <name type="common">Root-knot nematode worm</name>
    <name type="synonym">Meloidogyne mayaguensis</name>
    <dbReference type="NCBI Taxonomy" id="390850"/>
    <lineage>
        <taxon>Eukaryota</taxon>
        <taxon>Metazoa</taxon>
        <taxon>Ecdysozoa</taxon>
        <taxon>Nematoda</taxon>
        <taxon>Chromadorea</taxon>
        <taxon>Rhabditida</taxon>
        <taxon>Tylenchina</taxon>
        <taxon>Tylenchomorpha</taxon>
        <taxon>Tylenchoidea</taxon>
        <taxon>Meloidogynidae</taxon>
        <taxon>Meloidogyninae</taxon>
        <taxon>Meloidogyne</taxon>
    </lineage>
</organism>
<dbReference type="AlphaFoldDB" id="A0A6V7V7I3"/>
<dbReference type="Pfam" id="PF00179">
    <property type="entry name" value="UQ_con"/>
    <property type="match status" value="1"/>
</dbReference>
<dbReference type="InterPro" id="IPR016135">
    <property type="entry name" value="UBQ-conjugating_enzyme/RWD"/>
</dbReference>
<dbReference type="GO" id="GO:0005634">
    <property type="term" value="C:nucleus"/>
    <property type="evidence" value="ECO:0007669"/>
    <property type="project" value="TreeGrafter"/>
</dbReference>
<reference evidence="6 7" key="1">
    <citation type="submission" date="2020-08" db="EMBL/GenBank/DDBJ databases">
        <authorList>
            <person name="Koutsovoulos G."/>
            <person name="Danchin GJ E."/>
        </authorList>
    </citation>
    <scope>NUCLEOTIDE SEQUENCE [LARGE SCALE GENOMIC DNA]</scope>
</reference>
<keyword evidence="1" id="KW-0808">Transferase</keyword>
<proteinExistence type="predicted"/>
<comment type="caution">
    <text evidence="6">The sequence shown here is derived from an EMBL/GenBank/DDBJ whole genome shotgun (WGS) entry which is preliminary data.</text>
</comment>
<evidence type="ECO:0000256" key="1">
    <source>
        <dbReference type="ARBA" id="ARBA00022679"/>
    </source>
</evidence>
<feature type="coiled-coil region" evidence="3">
    <location>
        <begin position="648"/>
        <end position="702"/>
    </location>
</feature>
<dbReference type="SUPFAM" id="SSF54495">
    <property type="entry name" value="UBC-like"/>
    <property type="match status" value="1"/>
</dbReference>
<evidence type="ECO:0000256" key="4">
    <source>
        <dbReference type="SAM" id="MobiDB-lite"/>
    </source>
</evidence>
<dbReference type="GO" id="GO:0016740">
    <property type="term" value="F:transferase activity"/>
    <property type="evidence" value="ECO:0007669"/>
    <property type="project" value="UniProtKB-KW"/>
</dbReference>
<dbReference type="PANTHER" id="PTHR46116">
    <property type="entry name" value="(E3-INDEPENDENT) E2 UBIQUITIN-CONJUGATING ENZYME"/>
    <property type="match status" value="1"/>
</dbReference>
<accession>A0A6V7V7I3</accession>
<dbReference type="Proteomes" id="UP000580250">
    <property type="component" value="Unassembled WGS sequence"/>
</dbReference>
<keyword evidence="3" id="KW-0175">Coiled coil</keyword>
<dbReference type="EMBL" id="CAJEWN010000167">
    <property type="protein sequence ID" value="CAD2170368.1"/>
    <property type="molecule type" value="Genomic_DNA"/>
</dbReference>
<dbReference type="FunFam" id="3.10.110.10:FF:000014">
    <property type="entry name" value="Baculoviral IAP repeat-containing protein 6"/>
    <property type="match status" value="1"/>
</dbReference>
<dbReference type="SMART" id="SM00212">
    <property type="entry name" value="UBCc"/>
    <property type="match status" value="1"/>
</dbReference>
<name>A0A6V7V7I3_MELEN</name>
<evidence type="ECO:0000313" key="6">
    <source>
        <dbReference type="EMBL" id="CAD2170368.1"/>
    </source>
</evidence>
<dbReference type="PROSITE" id="PS50127">
    <property type="entry name" value="UBC_2"/>
    <property type="match status" value="1"/>
</dbReference>
<gene>
    <name evidence="6" type="ORF">MENT_LOCUS21774</name>
</gene>
<feature type="compositionally biased region" description="Basic residues" evidence="4">
    <location>
        <begin position="11"/>
        <end position="25"/>
    </location>
</feature>
<dbReference type="GO" id="GO:0004869">
    <property type="term" value="F:cysteine-type endopeptidase inhibitor activity"/>
    <property type="evidence" value="ECO:0007669"/>
    <property type="project" value="TreeGrafter"/>
</dbReference>
<sequence length="1268" mass="141574">MRYVPESTPAAKRRVSQKASKNAKKTKTEEKPPISVSTLEHFAREGGLIELSKHIYLYRRCLTRLHSCQERLSSDLIERLQRVCSNNNNIVSTAAHQFPPQSSVSTASASTASAITAQGPPQILQALSAPPGFTPTTFIPFEFVDFMNQLPFPQTQPPGMYSNAISNIPMTQLFNNNNEWPPLQPVGLGNNLGGGWNTFGTSKVSGNINTGKLSYTRPPSMPNSAPIDQFFHNSAHVIVLLGLFLRLEQYGELLIEMDREKTKQLLRMILDIHSPITSPSSRVAFLRPRTGGDSKIRSNVKSTSGTPKIPLQQQQKNINQSYYNYYYYTQTFSTNVLATSITASYNITTFGSHQEELLLFPFVVLARLFNTFDPADIGIERAQAIRDKALKMGIVDVLLTSLAHLSRQPNRLEPLHPAIAEEQPMVELLSYVLNAAFRMERLFQLAGTLQQQTMDLQLIGGSGGVGGQTVYITNPSINSTVNSFHTGAMPATTLSSETINSTTTKSLAPVSITQSNASLATTENKGTPVVITLGDDIEVPGPTEMTTGKTPVVKTSTEGGGTSNISSTKTTPAQNTGDLLLSLQQHLQLLLYLNRQLQQHKPKMMEIIGQKAQVLVVELLNNNGVLVNMLQKEGKMKIMLQHCYIPLSQRLQENQSTFSNKKDEEKQETSNSGDGIELVLPIEELTTSKEDEKSNKTNEEEKGKELDIPSIKLSEEFVELLFRSCLFSTLNSYLMNDSVLDISKRVHAVEAVILLVDTIANALPIPINNLSKFPNAAIFDQQGNQDIFDIIFLSGEKQIQKQIGHKKKLQQITVAESELLDRLNKLGKNIEIYLSKLQTGHRTTNTATGESLWQRNAKRKALRKTTAINSSKTQADLEEEEELGKLLDLVHSVCSAINKKKRIHSCIEMDFEEVEEEQNNEEVMISDNIELDQNVASSSNALPKVSDAVERFYCDKLRGLQFETIPFYEPMGNNNNNNTTPVMCIPFHYATSLNSMASAGGSALGKRTRRLAQEIVSLSSSLPLSFSSGVFVRTCEERLDAMKVLITGPSDTPYANGCFEFDVFFPPDYPNVPMQLNLETTGNRTVRFNPNLYDDGKVCLSILNTWRGRPEERWNADTSSLLQVLVSIQSLILVNEPYFNEPGYERWRNSPAGQQASREYDANIMQMCVRWAMVEQIRNPPKAFAEIVKSHFWMKRDEICVQVEAWIEDIQHYITTHASSGKVLPNYLAGLKKHYETLKMEFKKMTAPPGLENCKSKRFDIENDGELK</sequence>
<dbReference type="CDD" id="cd23810">
    <property type="entry name" value="UBCc_BIRC6"/>
    <property type="match status" value="1"/>
</dbReference>
<dbReference type="InterPro" id="IPR000608">
    <property type="entry name" value="UBC"/>
</dbReference>
<feature type="domain" description="UBC core" evidence="5">
    <location>
        <begin position="1006"/>
        <end position="1173"/>
    </location>
</feature>
<dbReference type="Gene3D" id="3.10.110.10">
    <property type="entry name" value="Ubiquitin Conjugating Enzyme"/>
    <property type="match status" value="1"/>
</dbReference>
<feature type="region of interest" description="Disordered" evidence="4">
    <location>
        <begin position="1"/>
        <end position="32"/>
    </location>
</feature>